<organism evidence="1 2">
    <name type="scientific">Trichostrongylus colubriformis</name>
    <name type="common">Black scour worm</name>
    <dbReference type="NCBI Taxonomy" id="6319"/>
    <lineage>
        <taxon>Eukaryota</taxon>
        <taxon>Metazoa</taxon>
        <taxon>Ecdysozoa</taxon>
        <taxon>Nematoda</taxon>
        <taxon>Chromadorea</taxon>
        <taxon>Rhabditida</taxon>
        <taxon>Rhabditina</taxon>
        <taxon>Rhabditomorpha</taxon>
        <taxon>Strongyloidea</taxon>
        <taxon>Trichostrongylidae</taxon>
        <taxon>Trichostrongylus</taxon>
    </lineage>
</organism>
<protein>
    <submittedName>
        <fullName evidence="1">Uncharacterized protein</fullName>
    </submittedName>
</protein>
<comment type="caution">
    <text evidence="1">The sequence shown here is derived from an EMBL/GenBank/DDBJ whole genome shotgun (WGS) entry which is preliminary data.</text>
</comment>
<dbReference type="InterPro" id="IPR052961">
    <property type="entry name" value="Oxido-Kinase-like_Enzymes"/>
</dbReference>
<gene>
    <name evidence="1" type="ORF">GCK32_019562</name>
</gene>
<keyword evidence="2" id="KW-1185">Reference proteome</keyword>
<evidence type="ECO:0000313" key="2">
    <source>
        <dbReference type="Proteomes" id="UP001331761"/>
    </source>
</evidence>
<sequence length="127" mass="14816">MGFICMEFAKNSFPSQLHDCLTLSQTKEVIRALIDVQIGMRSIEKTKDCFNVNVYEELYSEMLQPTLKTSYRHLFPTIALAFLTTVLEMFTASVKNCSEDERRRRTNRVVEKVRGILENINDFRRKG</sequence>
<dbReference type="EMBL" id="WIXE01014826">
    <property type="protein sequence ID" value="KAK5973990.1"/>
    <property type="molecule type" value="Genomic_DNA"/>
</dbReference>
<proteinExistence type="predicted"/>
<dbReference type="PANTHER" id="PTHR23020:SF8">
    <property type="entry name" value="CHK KINASE-LIKE DOMAIN-CONTAINING PROTEIN"/>
    <property type="match status" value="1"/>
</dbReference>
<evidence type="ECO:0000313" key="1">
    <source>
        <dbReference type="EMBL" id="KAK5973990.1"/>
    </source>
</evidence>
<reference evidence="1 2" key="1">
    <citation type="submission" date="2019-10" db="EMBL/GenBank/DDBJ databases">
        <title>Assembly and Annotation for the nematode Trichostrongylus colubriformis.</title>
        <authorList>
            <person name="Martin J."/>
        </authorList>
    </citation>
    <scope>NUCLEOTIDE SEQUENCE [LARGE SCALE GENOMIC DNA]</scope>
    <source>
        <strain evidence="1">G859</strain>
        <tissue evidence="1">Whole worm</tissue>
    </source>
</reference>
<dbReference type="Proteomes" id="UP001331761">
    <property type="component" value="Unassembled WGS sequence"/>
</dbReference>
<name>A0AAN8FPS6_TRICO</name>
<dbReference type="PANTHER" id="PTHR23020">
    <property type="entry name" value="UNCHARACTERIZED NUCLEAR HORMONE RECEPTOR-RELATED"/>
    <property type="match status" value="1"/>
</dbReference>
<accession>A0AAN8FPS6</accession>
<dbReference type="AlphaFoldDB" id="A0AAN8FPS6"/>